<dbReference type="NCBIfam" id="TIGR04153">
    <property type="entry name" value="cyanosortA_assc"/>
    <property type="match status" value="1"/>
</dbReference>
<dbReference type="OrthoDB" id="582709at2"/>
<evidence type="ECO:0000313" key="1">
    <source>
        <dbReference type="EMBL" id="KJH71140.1"/>
    </source>
</evidence>
<gene>
    <name evidence="1" type="ORF">UH38_14090</name>
</gene>
<dbReference type="AlphaFoldDB" id="A0A0D8ZQX2"/>
<sequence>MKLPKQLQIPLLMFVFANVAIVLGKVLLDPTIGKKTVTPFVFPQTVPLSGWQLVASEPLKIPAKEAGQAPVKELPNGKQYRYTKDNQTLNVQMLYELETHGEFKEFLRNFTSLKGVPDEQYIVVRQQPGVGIYGMFALQNRAYLNACINPRGGSTLTRQQYSDNRVRYDLLSDRLILWLIGQRSLRDQRCLWSHFSIPLNKSAPESTYATLEQAWLSWYQWWSTRYPQE</sequence>
<name>A0A0D8ZQX2_9CYAN</name>
<dbReference type="InterPro" id="IPR026411">
    <property type="entry name" value="Cyanosort_A_assoc"/>
</dbReference>
<organism evidence="1 2">
    <name type="scientific">Aliterella atlantica CENA595</name>
    <dbReference type="NCBI Taxonomy" id="1618023"/>
    <lineage>
        <taxon>Bacteria</taxon>
        <taxon>Bacillati</taxon>
        <taxon>Cyanobacteriota</taxon>
        <taxon>Cyanophyceae</taxon>
        <taxon>Chroococcidiopsidales</taxon>
        <taxon>Aliterellaceae</taxon>
        <taxon>Aliterella</taxon>
    </lineage>
</organism>
<accession>A0A0D8ZQX2</accession>
<reference evidence="1 2" key="1">
    <citation type="submission" date="2015-02" db="EMBL/GenBank/DDBJ databases">
        <title>Draft genome of a novel marine cyanobacterium (Chroococcales) isolated from South Atlantic Ocean.</title>
        <authorList>
            <person name="Rigonato J."/>
            <person name="Alvarenga D.O."/>
            <person name="Branco L.H."/>
            <person name="Varani A.M."/>
            <person name="Brandini F.P."/>
            <person name="Fiore M.F."/>
        </authorList>
    </citation>
    <scope>NUCLEOTIDE SEQUENCE [LARGE SCALE GENOMIC DNA]</scope>
    <source>
        <strain evidence="1 2">CENA595</strain>
    </source>
</reference>
<protein>
    <recommendedName>
        <fullName evidence="3">Cyanoexosortase A system-associated protein</fullName>
    </recommendedName>
</protein>
<keyword evidence="2" id="KW-1185">Reference proteome</keyword>
<dbReference type="Proteomes" id="UP000032452">
    <property type="component" value="Unassembled WGS sequence"/>
</dbReference>
<dbReference type="RefSeq" id="WP_045055307.1">
    <property type="nucleotide sequence ID" value="NZ_CAWMDP010000057.1"/>
</dbReference>
<comment type="caution">
    <text evidence="1">The sequence shown here is derived from an EMBL/GenBank/DDBJ whole genome shotgun (WGS) entry which is preliminary data.</text>
</comment>
<evidence type="ECO:0008006" key="3">
    <source>
        <dbReference type="Google" id="ProtNLM"/>
    </source>
</evidence>
<proteinExistence type="predicted"/>
<dbReference type="STRING" id="1618023.UH38_14090"/>
<dbReference type="EMBL" id="JYON01000014">
    <property type="protein sequence ID" value="KJH71140.1"/>
    <property type="molecule type" value="Genomic_DNA"/>
</dbReference>
<evidence type="ECO:0000313" key="2">
    <source>
        <dbReference type="Proteomes" id="UP000032452"/>
    </source>
</evidence>